<feature type="chain" id="PRO_5042111492" description="DUF4369 domain-containing protein" evidence="2">
    <location>
        <begin position="19"/>
        <end position="145"/>
    </location>
</feature>
<name>A0AAE3Y8Z3_9FLAO</name>
<dbReference type="Proteomes" id="UP001184861">
    <property type="component" value="Unassembled WGS sequence"/>
</dbReference>
<feature type="region of interest" description="Disordered" evidence="1">
    <location>
        <begin position="123"/>
        <end position="145"/>
    </location>
</feature>
<gene>
    <name evidence="3" type="ORF">J2787_001041</name>
</gene>
<evidence type="ECO:0000313" key="3">
    <source>
        <dbReference type="EMBL" id="MDR6525671.1"/>
    </source>
</evidence>
<dbReference type="RefSeq" id="WP_309945133.1">
    <property type="nucleotide sequence ID" value="NZ_JAVDQY010000001.1"/>
</dbReference>
<protein>
    <recommendedName>
        <fullName evidence="5">DUF4369 domain-containing protein</fullName>
    </recommendedName>
</protein>
<evidence type="ECO:0000256" key="2">
    <source>
        <dbReference type="SAM" id="SignalP"/>
    </source>
</evidence>
<dbReference type="EMBL" id="JAVDQY010000001">
    <property type="protein sequence ID" value="MDR6525671.1"/>
    <property type="molecule type" value="Genomic_DNA"/>
</dbReference>
<feature type="signal peptide" evidence="2">
    <location>
        <begin position="1"/>
        <end position="18"/>
    </location>
</feature>
<reference evidence="3" key="1">
    <citation type="submission" date="2023-07" db="EMBL/GenBank/DDBJ databases">
        <title>Sorghum-associated microbial communities from plants grown in Nebraska, USA.</title>
        <authorList>
            <person name="Schachtman D."/>
        </authorList>
    </citation>
    <scope>NUCLEOTIDE SEQUENCE</scope>
    <source>
        <strain evidence="3">DS2360</strain>
    </source>
</reference>
<sequence>MKKLQIFLLSLCFSAAIAQKQYSIELLFLTDTHEIAPHVEVTFMKENKTGAMIVKKVKANDKGLVKLNLSDTYFGTKDSLIIQSYYYTKDTYYFDYHEALSKNQFPFKKTVILEHIVPPTLEQINSSHVPPPPMLPQSSNKKSKK</sequence>
<proteinExistence type="predicted"/>
<accession>A0AAE3Y8Z3</accession>
<evidence type="ECO:0000313" key="4">
    <source>
        <dbReference type="Proteomes" id="UP001184861"/>
    </source>
</evidence>
<evidence type="ECO:0000256" key="1">
    <source>
        <dbReference type="SAM" id="MobiDB-lite"/>
    </source>
</evidence>
<evidence type="ECO:0008006" key="5">
    <source>
        <dbReference type="Google" id="ProtNLM"/>
    </source>
</evidence>
<keyword evidence="2" id="KW-0732">Signal</keyword>
<feature type="compositionally biased region" description="Polar residues" evidence="1">
    <location>
        <begin position="136"/>
        <end position="145"/>
    </location>
</feature>
<comment type="caution">
    <text evidence="3">The sequence shown here is derived from an EMBL/GenBank/DDBJ whole genome shotgun (WGS) entry which is preliminary data.</text>
</comment>
<organism evidence="3 4">
    <name type="scientific">Chryseobacterium rhizosphaerae</name>
    <dbReference type="NCBI Taxonomy" id="395937"/>
    <lineage>
        <taxon>Bacteria</taxon>
        <taxon>Pseudomonadati</taxon>
        <taxon>Bacteroidota</taxon>
        <taxon>Flavobacteriia</taxon>
        <taxon>Flavobacteriales</taxon>
        <taxon>Weeksellaceae</taxon>
        <taxon>Chryseobacterium group</taxon>
        <taxon>Chryseobacterium</taxon>
    </lineage>
</organism>
<dbReference type="AlphaFoldDB" id="A0AAE3Y8Z3"/>